<evidence type="ECO:0000256" key="1">
    <source>
        <dbReference type="SAM" id="MobiDB-lite"/>
    </source>
</evidence>
<evidence type="ECO:0000313" key="2">
    <source>
        <dbReference type="EMBL" id="TDZ17935.1"/>
    </source>
</evidence>
<reference evidence="3" key="1">
    <citation type="journal article" date="2013" name="New Phytol.">
        <title>Comparative genomic and transcriptomic analyses reveal the hemibiotrophic stage shift of Colletotrichum fungi.</title>
        <authorList>
            <person name="Gan P."/>
            <person name="Ikeda K."/>
            <person name="Irieda H."/>
            <person name="Narusaka M."/>
            <person name="O'Connell R.J."/>
            <person name="Narusaka Y."/>
            <person name="Takano Y."/>
            <person name="Kubo Y."/>
            <person name="Shirasu K."/>
        </authorList>
    </citation>
    <scope>NUCLEOTIDE SEQUENCE [LARGE SCALE GENOMIC DNA]</scope>
    <source>
        <strain evidence="3">104-T / ATCC 96160 / CBS 514.97 / LARS 414 / MAFF 240422</strain>
    </source>
</reference>
<proteinExistence type="predicted"/>
<comment type="caution">
    <text evidence="2">The sequence shown here is derived from an EMBL/GenBank/DDBJ whole genome shotgun (WGS) entry which is preliminary data.</text>
</comment>
<name>A0A484FJX2_COLOR</name>
<dbReference type="Proteomes" id="UP000014480">
    <property type="component" value="Unassembled WGS sequence"/>
</dbReference>
<evidence type="ECO:0000313" key="3">
    <source>
        <dbReference type="Proteomes" id="UP000014480"/>
    </source>
</evidence>
<dbReference type="AlphaFoldDB" id="A0A484FJX2"/>
<sequence>MIRGDHQFEANSCLIRTLWRRPRGQLRSTHTCLALVGRLAMDPRHKLHNHGLEGGRPAEAWPMGVRAGGSSAMKRCSMGTLNITDRQTDSRSLR</sequence>
<protein>
    <submittedName>
        <fullName evidence="2">Uncharacterized protein</fullName>
    </submittedName>
</protein>
<dbReference type="EMBL" id="AMCV02000026">
    <property type="protein sequence ID" value="TDZ17935.1"/>
    <property type="molecule type" value="Genomic_DNA"/>
</dbReference>
<reference evidence="3" key="2">
    <citation type="journal article" date="2019" name="Mol. Plant Microbe Interact.">
        <title>Genome sequence resources for four phytopathogenic fungi from the Colletotrichum orbiculare species complex.</title>
        <authorList>
            <person name="Gan P."/>
            <person name="Tsushima A."/>
            <person name="Narusaka M."/>
            <person name="Narusaka Y."/>
            <person name="Takano Y."/>
            <person name="Kubo Y."/>
            <person name="Shirasu K."/>
        </authorList>
    </citation>
    <scope>GENOME REANNOTATION</scope>
    <source>
        <strain evidence="3">104-T / ATCC 96160 / CBS 514.97 / LARS 414 / MAFF 240422</strain>
    </source>
</reference>
<accession>A0A484FJX2</accession>
<feature type="region of interest" description="Disordered" evidence="1">
    <location>
        <begin position="47"/>
        <end position="72"/>
    </location>
</feature>
<keyword evidence="3" id="KW-1185">Reference proteome</keyword>
<gene>
    <name evidence="2" type="ORF">Cob_v009178</name>
</gene>
<organism evidence="2 3">
    <name type="scientific">Colletotrichum orbiculare (strain 104-T / ATCC 96160 / CBS 514.97 / LARS 414 / MAFF 240422)</name>
    <name type="common">Cucumber anthracnose fungus</name>
    <name type="synonym">Colletotrichum lagenarium</name>
    <dbReference type="NCBI Taxonomy" id="1213857"/>
    <lineage>
        <taxon>Eukaryota</taxon>
        <taxon>Fungi</taxon>
        <taxon>Dikarya</taxon>
        <taxon>Ascomycota</taxon>
        <taxon>Pezizomycotina</taxon>
        <taxon>Sordariomycetes</taxon>
        <taxon>Hypocreomycetidae</taxon>
        <taxon>Glomerellales</taxon>
        <taxon>Glomerellaceae</taxon>
        <taxon>Colletotrichum</taxon>
        <taxon>Colletotrichum orbiculare species complex</taxon>
    </lineage>
</organism>